<evidence type="ECO:0000313" key="3">
    <source>
        <dbReference type="EMBL" id="KEZ48250.1"/>
    </source>
</evidence>
<evidence type="ECO:0000256" key="1">
    <source>
        <dbReference type="ARBA" id="ARBA00010272"/>
    </source>
</evidence>
<dbReference type="STRING" id="246786.GS18_0217070"/>
<gene>
    <name evidence="3" type="ORF">GS18_0217070</name>
</gene>
<dbReference type="RefSeq" id="WP_029566103.1">
    <property type="nucleotide sequence ID" value="NZ_JNVC02000014.1"/>
</dbReference>
<feature type="domain" description="Thiamine-binding protein" evidence="2">
    <location>
        <begin position="8"/>
        <end position="96"/>
    </location>
</feature>
<dbReference type="InterPro" id="IPR002767">
    <property type="entry name" value="Thiamine_BP"/>
</dbReference>
<evidence type="ECO:0000313" key="4">
    <source>
        <dbReference type="Proteomes" id="UP000028549"/>
    </source>
</evidence>
<proteinExistence type="inferred from homology"/>
<dbReference type="GO" id="GO:0005829">
    <property type="term" value="C:cytosol"/>
    <property type="evidence" value="ECO:0007669"/>
    <property type="project" value="TreeGrafter"/>
</dbReference>
<comment type="caution">
    <text evidence="3">The sequence shown here is derived from an EMBL/GenBank/DDBJ whole genome shotgun (WGS) entry which is preliminary data.</text>
</comment>
<dbReference type="SUPFAM" id="SSF89957">
    <property type="entry name" value="MTH1187/YkoF-like"/>
    <property type="match status" value="1"/>
</dbReference>
<dbReference type="Pfam" id="PF01910">
    <property type="entry name" value="Thiamine_BP"/>
    <property type="match status" value="1"/>
</dbReference>
<evidence type="ECO:0000259" key="2">
    <source>
        <dbReference type="Pfam" id="PF01910"/>
    </source>
</evidence>
<dbReference type="InterPro" id="IPR029756">
    <property type="entry name" value="MTH1187/YkoF-like"/>
</dbReference>
<dbReference type="EMBL" id="JNVC02000014">
    <property type="protein sequence ID" value="KEZ48250.1"/>
    <property type="molecule type" value="Genomic_DNA"/>
</dbReference>
<dbReference type="AlphaFoldDB" id="A0A084GLN8"/>
<dbReference type="PANTHER" id="PTHR33777">
    <property type="entry name" value="UPF0045 PROTEIN ECM15"/>
    <property type="match status" value="1"/>
</dbReference>
<dbReference type="InterPro" id="IPR051614">
    <property type="entry name" value="UPF0045_domain"/>
</dbReference>
<dbReference type="PANTHER" id="PTHR33777:SF1">
    <property type="entry name" value="UPF0045 PROTEIN ECM15"/>
    <property type="match status" value="1"/>
</dbReference>
<dbReference type="Proteomes" id="UP000028549">
    <property type="component" value="Unassembled WGS sequence"/>
</dbReference>
<name>A0A084GLN8_METID</name>
<dbReference type="Gene3D" id="3.30.70.930">
    <property type="match status" value="1"/>
</dbReference>
<organism evidence="3 4">
    <name type="scientific">Metabacillus indicus</name>
    <name type="common">Bacillus indicus</name>
    <dbReference type="NCBI Taxonomy" id="246786"/>
    <lineage>
        <taxon>Bacteria</taxon>
        <taxon>Bacillati</taxon>
        <taxon>Bacillota</taxon>
        <taxon>Bacilli</taxon>
        <taxon>Bacillales</taxon>
        <taxon>Bacillaceae</taxon>
        <taxon>Metabacillus</taxon>
    </lineage>
</organism>
<reference evidence="3 4" key="1">
    <citation type="journal article" date="2005" name="Int. J. Syst. Evol. Microbiol.">
        <title>Bacillus cibi sp. nov., isolated from jeotgal, a traditional Korean fermented seafood.</title>
        <authorList>
            <person name="Yoon J.H."/>
            <person name="Lee C.H."/>
            <person name="Oh T.K."/>
        </authorList>
    </citation>
    <scope>NUCLEOTIDE SEQUENCE [LARGE SCALE GENOMIC DNA]</scope>
    <source>
        <strain evidence="3 4">DSM 16189</strain>
    </source>
</reference>
<keyword evidence="4" id="KW-1185">Reference proteome</keyword>
<accession>A0A084GLN8</accession>
<sequence>MMSSVNLAFQVLPKSAHGNTYEIVDKAIEVVQQSGVKYKVGAMETVMEGELNHLLEIVKQAQDACIGAGASEVMTHIKIHYRPAEGVTMDEKLQKYR</sequence>
<dbReference type="OrthoDB" id="5886358at2"/>
<comment type="similarity">
    <text evidence="1">Belongs to the UPF0045 family.</text>
</comment>
<protein>
    <recommendedName>
        <fullName evidence="2">Thiamine-binding protein domain-containing protein</fullName>
    </recommendedName>
</protein>